<dbReference type="Proteomes" id="UP000279995">
    <property type="component" value="Chromosome I"/>
</dbReference>
<dbReference type="EMBL" id="CP033065">
    <property type="protein sequence ID" value="AYM87566.1"/>
    <property type="molecule type" value="Genomic_DNA"/>
</dbReference>
<reference evidence="1 2" key="1">
    <citation type="submission" date="2018-10" db="EMBL/GenBank/DDBJ databases">
        <title>Complete Genome Sequence and Transcriptomic Profiles of a Marine Bacterium, Pseudoalteromonas agarivorans Hao 2018.</title>
        <authorList>
            <person name="Hao L."/>
        </authorList>
    </citation>
    <scope>NUCLEOTIDE SEQUENCE [LARGE SCALE GENOMIC DNA]</scope>
    <source>
        <strain evidence="1 2">Hao 2018</strain>
    </source>
</reference>
<dbReference type="RefSeq" id="WP_121637938.1">
    <property type="nucleotide sequence ID" value="NZ_CP033065.1"/>
</dbReference>
<accession>A0AAD0XCK6</accession>
<evidence type="ECO:0000313" key="2">
    <source>
        <dbReference type="Proteomes" id="UP000279995"/>
    </source>
</evidence>
<name>A0AAD0XCK6_9GAMM</name>
<protein>
    <submittedName>
        <fullName evidence="1">Uncharacterized protein</fullName>
    </submittedName>
</protein>
<organism evidence="1 2">
    <name type="scientific">Pseudoalteromonas agarivorans</name>
    <dbReference type="NCBI Taxonomy" id="176102"/>
    <lineage>
        <taxon>Bacteria</taxon>
        <taxon>Pseudomonadati</taxon>
        <taxon>Pseudomonadota</taxon>
        <taxon>Gammaproteobacteria</taxon>
        <taxon>Alteromonadales</taxon>
        <taxon>Pseudoalteromonadaceae</taxon>
        <taxon>Pseudoalteromonas</taxon>
    </lineage>
</organism>
<evidence type="ECO:0000313" key="1">
    <source>
        <dbReference type="EMBL" id="AYM87566.1"/>
    </source>
</evidence>
<dbReference type="AlphaFoldDB" id="A0AAD0XCK6"/>
<gene>
    <name evidence="1" type="ORF">D9T18_13170</name>
</gene>
<sequence length="357" mass="40596">MTRKRFGPSLYFYHDKAIYDGLCQHGMTKPELHRYLKRKGVFASQETEKEDIAFYLSASLFDYHDRQKLTESLSTKPKRENITSSAIKSTEDSKLDDEAVRQSLQKMSANINASPDCQAKVHSTKGGIFILDVTYKDHDLTKPEVRQIETKKAQIEVVKEADGYTVRSQANEYGENLLAVLKQSLVEETKEDLEIKELSLIGLNSLQISKFFNLLINNVDGYQLNDVSSVRLHHPDEEDGEAEASHIRKAMLNGKQVLVSKELKSLHDRGFHISSVQWISDDKLPNGDRVAFEASLKRPETKDGFAFQIRGLYRYSERTGDITQKLQPASNTEKRDIHKKLELSAELALETVCKNEG</sequence>
<proteinExistence type="predicted"/>